<gene>
    <name evidence="2" type="ORF">J4Q44_G00139160</name>
</gene>
<protein>
    <submittedName>
        <fullName evidence="2">Uncharacterized protein</fullName>
    </submittedName>
</protein>
<feature type="non-terminal residue" evidence="2">
    <location>
        <position position="1"/>
    </location>
</feature>
<evidence type="ECO:0000256" key="1">
    <source>
        <dbReference type="SAM" id="SignalP"/>
    </source>
</evidence>
<dbReference type="AlphaFoldDB" id="A0AAN8M0I2"/>
<evidence type="ECO:0000313" key="3">
    <source>
        <dbReference type="Proteomes" id="UP001356427"/>
    </source>
</evidence>
<organism evidence="2 3">
    <name type="scientific">Coregonus suidteri</name>
    <dbReference type="NCBI Taxonomy" id="861788"/>
    <lineage>
        <taxon>Eukaryota</taxon>
        <taxon>Metazoa</taxon>
        <taxon>Chordata</taxon>
        <taxon>Craniata</taxon>
        <taxon>Vertebrata</taxon>
        <taxon>Euteleostomi</taxon>
        <taxon>Actinopterygii</taxon>
        <taxon>Neopterygii</taxon>
        <taxon>Teleostei</taxon>
        <taxon>Protacanthopterygii</taxon>
        <taxon>Salmoniformes</taxon>
        <taxon>Salmonidae</taxon>
        <taxon>Coregoninae</taxon>
        <taxon>Coregonus</taxon>
    </lineage>
</organism>
<feature type="signal peptide" evidence="1">
    <location>
        <begin position="1"/>
        <end position="24"/>
    </location>
</feature>
<evidence type="ECO:0000313" key="2">
    <source>
        <dbReference type="EMBL" id="KAK6316392.1"/>
    </source>
</evidence>
<accession>A0AAN8M0I2</accession>
<keyword evidence="3" id="KW-1185">Reference proteome</keyword>
<name>A0AAN8M0I2_9TELE</name>
<dbReference type="Proteomes" id="UP001356427">
    <property type="component" value="Unassembled WGS sequence"/>
</dbReference>
<sequence length="90" mass="10813">RGEVITRVAPVFLTFGITFSLSDGCWDVYVPNQCIFVILKIKPRFYNWTRRFGFLFQRKTLFFTIQRRNLFSSTCCFWIIHHSLVRTIQL</sequence>
<comment type="caution">
    <text evidence="2">The sequence shown here is derived from an EMBL/GenBank/DDBJ whole genome shotgun (WGS) entry which is preliminary data.</text>
</comment>
<feature type="chain" id="PRO_5042960776" evidence="1">
    <location>
        <begin position="25"/>
        <end position="90"/>
    </location>
</feature>
<reference evidence="2 3" key="1">
    <citation type="submission" date="2021-04" db="EMBL/GenBank/DDBJ databases">
        <authorList>
            <person name="De Guttry C."/>
            <person name="Zahm M."/>
            <person name="Klopp C."/>
            <person name="Cabau C."/>
            <person name="Louis A."/>
            <person name="Berthelot C."/>
            <person name="Parey E."/>
            <person name="Roest Crollius H."/>
            <person name="Montfort J."/>
            <person name="Robinson-Rechavi M."/>
            <person name="Bucao C."/>
            <person name="Bouchez O."/>
            <person name="Gislard M."/>
            <person name="Lluch J."/>
            <person name="Milhes M."/>
            <person name="Lampietro C."/>
            <person name="Lopez Roques C."/>
            <person name="Donnadieu C."/>
            <person name="Braasch I."/>
            <person name="Desvignes T."/>
            <person name="Postlethwait J."/>
            <person name="Bobe J."/>
            <person name="Wedekind C."/>
            <person name="Guiguen Y."/>
        </authorList>
    </citation>
    <scope>NUCLEOTIDE SEQUENCE [LARGE SCALE GENOMIC DNA]</scope>
    <source>
        <strain evidence="2">Cs_M1</strain>
        <tissue evidence="2">Blood</tissue>
    </source>
</reference>
<proteinExistence type="predicted"/>
<keyword evidence="1" id="KW-0732">Signal</keyword>
<dbReference type="EMBL" id="JAGTTL010000011">
    <property type="protein sequence ID" value="KAK6316392.1"/>
    <property type="molecule type" value="Genomic_DNA"/>
</dbReference>